<name>C6HVG1_9BACT</name>
<dbReference type="Proteomes" id="UP000009374">
    <property type="component" value="Unassembled WGS sequence"/>
</dbReference>
<keyword evidence="2" id="KW-1185">Reference proteome</keyword>
<dbReference type="InterPro" id="IPR027396">
    <property type="entry name" value="DsrEFH-like"/>
</dbReference>
<gene>
    <name evidence="1" type="ORF">UBAL3_79160006</name>
</gene>
<accession>C6HVG1</accession>
<dbReference type="InterPro" id="IPR003787">
    <property type="entry name" value="Sulphur_relay_DsrE/F-like"/>
</dbReference>
<reference evidence="1 2" key="1">
    <citation type="journal article" date="2009" name="Appl. Environ. Microbiol.">
        <title>Community genomic and proteomic analyses of chemoautotrophic iron-oxidizing "Leptospirillum rubarum" (Group II) and "Leptospirillum ferrodiazotrophum" (Group III) bacteria in acid mine drainage biofilms.</title>
        <authorList>
            <person name="Goltsman D.S."/>
            <person name="Denef V.J."/>
            <person name="Singer S.W."/>
            <person name="VerBerkmoes N.C."/>
            <person name="Lefsrud M."/>
            <person name="Mueller R.S."/>
            <person name="Dick G.J."/>
            <person name="Sun C.L."/>
            <person name="Wheeler K.E."/>
            <person name="Zemla A."/>
            <person name="Baker B.J."/>
            <person name="Hauser L."/>
            <person name="Land M."/>
            <person name="Shah M.B."/>
            <person name="Thelen M.P."/>
            <person name="Hettich R.L."/>
            <person name="Banfield J.F."/>
        </authorList>
    </citation>
    <scope>NUCLEOTIDE SEQUENCE [LARGE SCALE GENOMIC DNA]</scope>
</reference>
<dbReference type="Pfam" id="PF02635">
    <property type="entry name" value="DsrE"/>
    <property type="match status" value="1"/>
</dbReference>
<dbReference type="AlphaFoldDB" id="C6HVG1"/>
<evidence type="ECO:0000313" key="1">
    <source>
        <dbReference type="EMBL" id="EES53379.1"/>
    </source>
</evidence>
<evidence type="ECO:0000313" key="2">
    <source>
        <dbReference type="Proteomes" id="UP000009374"/>
    </source>
</evidence>
<organism evidence="1 2">
    <name type="scientific">Leptospirillum ferrodiazotrophum</name>
    <dbReference type="NCBI Taxonomy" id="412449"/>
    <lineage>
        <taxon>Bacteria</taxon>
        <taxon>Pseudomonadati</taxon>
        <taxon>Nitrospirota</taxon>
        <taxon>Nitrospiria</taxon>
        <taxon>Nitrospirales</taxon>
        <taxon>Nitrospiraceae</taxon>
        <taxon>Leptospirillum</taxon>
    </lineage>
</organism>
<dbReference type="SUPFAM" id="SSF75169">
    <property type="entry name" value="DsrEFH-like"/>
    <property type="match status" value="1"/>
</dbReference>
<sequence>MKIGILLSTHPEKNDGPRVRHLAEVAMANSDEIYLYLLDEGARFLKEDWIHDLVDRGATVYTCAYAAQNRRLSDPGKTTFCGLVVLTQVMEGCERFLAFA</sequence>
<dbReference type="EMBL" id="GG693863">
    <property type="protein sequence ID" value="EES53379.1"/>
    <property type="molecule type" value="Genomic_DNA"/>
</dbReference>
<proteinExistence type="predicted"/>
<protein>
    <submittedName>
        <fullName evidence="1">Uncharacterized protein</fullName>
    </submittedName>
</protein>